<evidence type="ECO:0000313" key="1">
    <source>
        <dbReference type="EMBL" id="UZZ64271.1"/>
    </source>
</evidence>
<evidence type="ECO:0000313" key="2">
    <source>
        <dbReference type="Proteomes" id="UP001236076"/>
    </source>
</evidence>
<reference evidence="1 2" key="1">
    <citation type="submission" date="2022-10" db="EMBL/GenBank/DDBJ databases">
        <authorList>
            <person name="Cortes-Martin A."/>
            <person name="Buttimer C.T.H."/>
            <person name="Hill C."/>
        </authorList>
    </citation>
    <scope>NUCLEOTIDE SEQUENCE [LARGE SCALE GENOMIC DNA]</scope>
</reference>
<name>A0AAE9TJ91_9CAUD</name>
<proteinExistence type="predicted"/>
<gene>
    <name evidence="1" type="ORF">A54_31</name>
</gene>
<dbReference type="Proteomes" id="UP001236076">
    <property type="component" value="Segment"/>
</dbReference>
<dbReference type="EMBL" id="OP744025">
    <property type="protein sequence ID" value="UZZ64271.1"/>
    <property type="molecule type" value="Genomic_DNA"/>
</dbReference>
<sequence>MKKPVPREDIYDYLATKTKGSDNPDVLFLQKIPYDKNGYFKLEKDAKALDLPKLFKEIGMDIKNVEKEDFLCICEAFLQRCGV</sequence>
<accession>A0AAE9TJ91</accession>
<protein>
    <submittedName>
        <fullName evidence="1">Uncharacterized protein</fullName>
    </submittedName>
</protein>
<keyword evidence="2" id="KW-1185">Reference proteome</keyword>
<organism evidence="1 2">
    <name type="scientific">Escherichia phage A5-4</name>
    <dbReference type="NCBI Taxonomy" id="2996162"/>
    <lineage>
        <taxon>Viruses</taxon>
        <taxon>Duplodnaviria</taxon>
        <taxon>Heunggongvirae</taxon>
        <taxon>Uroviricota</taxon>
        <taxon>Caudoviricetes</taxon>
        <taxon>Vequintavirinae</taxon>
    </lineage>
</organism>